<feature type="signal peptide" evidence="2">
    <location>
        <begin position="1"/>
        <end position="18"/>
    </location>
</feature>
<dbReference type="AlphaFoldDB" id="A0A841MX36"/>
<evidence type="ECO:0000256" key="2">
    <source>
        <dbReference type="SAM" id="SignalP"/>
    </source>
</evidence>
<evidence type="ECO:0000313" key="3">
    <source>
        <dbReference type="EMBL" id="MBB6327168.1"/>
    </source>
</evidence>
<accession>A0A841MX36</accession>
<dbReference type="Gene3D" id="2.130.10.130">
    <property type="entry name" value="Integrin alpha, N-terminal"/>
    <property type="match status" value="1"/>
</dbReference>
<name>A0A841MX36_9BACT</name>
<reference evidence="3 4" key="1">
    <citation type="submission" date="2020-08" db="EMBL/GenBank/DDBJ databases">
        <title>Genomic Encyclopedia of Type Strains, Phase IV (KMG-IV): sequencing the most valuable type-strain genomes for metagenomic binning, comparative biology and taxonomic classification.</title>
        <authorList>
            <person name="Goeker M."/>
        </authorList>
    </citation>
    <scope>NUCLEOTIDE SEQUENCE [LARGE SCALE GENOMIC DNA]</scope>
    <source>
        <strain evidence="3 4">DSM 102044</strain>
    </source>
</reference>
<dbReference type="NCBIfam" id="TIGR04183">
    <property type="entry name" value="Por_Secre_tail"/>
    <property type="match status" value="1"/>
</dbReference>
<dbReference type="RefSeq" id="WP_184495867.1">
    <property type="nucleotide sequence ID" value="NZ_JACIJO010000002.1"/>
</dbReference>
<dbReference type="InterPro" id="IPR028994">
    <property type="entry name" value="Integrin_alpha_N"/>
</dbReference>
<keyword evidence="4" id="KW-1185">Reference proteome</keyword>
<keyword evidence="1 2" id="KW-0732">Signal</keyword>
<comment type="caution">
    <text evidence="3">The sequence shown here is derived from an EMBL/GenBank/DDBJ whole genome shotgun (WGS) entry which is preliminary data.</text>
</comment>
<feature type="chain" id="PRO_5032921190" description="Secretion system C-terminal sorting domain-containing protein" evidence="2">
    <location>
        <begin position="19"/>
        <end position="694"/>
    </location>
</feature>
<proteinExistence type="predicted"/>
<dbReference type="SUPFAM" id="SSF69318">
    <property type="entry name" value="Integrin alpha N-terminal domain"/>
    <property type="match status" value="1"/>
</dbReference>
<dbReference type="EMBL" id="JACIJO010000002">
    <property type="protein sequence ID" value="MBB6327168.1"/>
    <property type="molecule type" value="Genomic_DNA"/>
</dbReference>
<protein>
    <recommendedName>
        <fullName evidence="5">Secretion system C-terminal sorting domain-containing protein</fullName>
    </recommendedName>
</protein>
<evidence type="ECO:0000313" key="4">
    <source>
        <dbReference type="Proteomes" id="UP000588604"/>
    </source>
</evidence>
<sequence length="694" mass="77738">MRKFLFPLLILLSFPAFSQEVYSLKNSLKVEVAGNPISSPFSGGINSSQIQTMDIDGDQVEEWVIWDINSRQLQVYKKEGETFTHLPELSYLFPEDIAGFLVLADFDQDGKKDLFTSTPLGIKAYRNTSQNGNLSWSVAQNFLRIDGSGNIQANNLDTPLIQDLDGDGDLDLVIFNFASGDYLEFYENTSVDRSGNPDVDGFAFPETHWGNFEFCNCGEMSFGVTCSGIDLRTNTDENDRIQHAGGHSILYRDFDGDGISDLVLGRDECSILYYLPNKGTEKEALFDTYSNELPGYGNLPQFPIFHVAHVINEKLIIGLNTNESAVNFDIDFKNSIVKLEPNGTSDFNYLQDQMIDLGENSIPLYIGNKTSGSIFVNSNQLVNGKVTSKQSIFELENGTFRQIEVINSLLDELNLINVQHILFDDQAGKDHDIFSGISISNGVPSQKIFELNEDQTQYMPIEISGYQPNRGDYLQFFNYEDQDYFLVAEQNGSLDLYEIDFGNLTSNLLEEDFLGFSDNPANRNLTVAVYPQTNPDLFAIDQNGVLKKVSDFMNSSTIEEIQVEIGDQLLPTKLGRNTWITTVRPIFEGKPDLILGTRAGGLIYLQAISENPPAENEFRLKIYPNPSDGPIKIISNLPAKARLINSLGQVLLENITIEPNRELEIQAGFLAPALYILQFEVNGNFSTSRKIWIQ</sequence>
<evidence type="ECO:0008006" key="5">
    <source>
        <dbReference type="Google" id="ProtNLM"/>
    </source>
</evidence>
<gene>
    <name evidence="3" type="ORF">FHS59_002796</name>
</gene>
<evidence type="ECO:0000256" key="1">
    <source>
        <dbReference type="ARBA" id="ARBA00022729"/>
    </source>
</evidence>
<dbReference type="Pfam" id="PF13517">
    <property type="entry name" value="FG-GAP_3"/>
    <property type="match status" value="1"/>
</dbReference>
<organism evidence="3 4">
    <name type="scientific">Algoriphagus iocasae</name>
    <dbReference type="NCBI Taxonomy" id="1836499"/>
    <lineage>
        <taxon>Bacteria</taxon>
        <taxon>Pseudomonadati</taxon>
        <taxon>Bacteroidota</taxon>
        <taxon>Cytophagia</taxon>
        <taxon>Cytophagales</taxon>
        <taxon>Cyclobacteriaceae</taxon>
        <taxon>Algoriphagus</taxon>
    </lineage>
</organism>
<dbReference type="InterPro" id="IPR026444">
    <property type="entry name" value="Secre_tail"/>
</dbReference>
<dbReference type="InterPro" id="IPR013517">
    <property type="entry name" value="FG-GAP"/>
</dbReference>
<dbReference type="Proteomes" id="UP000588604">
    <property type="component" value="Unassembled WGS sequence"/>
</dbReference>